<comment type="caution">
    <text evidence="1">The sequence shown here is derived from an EMBL/GenBank/DDBJ whole genome shotgun (WGS) entry which is preliminary data.</text>
</comment>
<feature type="non-terminal residue" evidence="1">
    <location>
        <position position="1"/>
    </location>
</feature>
<name>A0A8S2XJA8_9BILA</name>
<organism evidence="1 2">
    <name type="scientific">Rotaria magnacalcarata</name>
    <dbReference type="NCBI Taxonomy" id="392030"/>
    <lineage>
        <taxon>Eukaryota</taxon>
        <taxon>Metazoa</taxon>
        <taxon>Spiralia</taxon>
        <taxon>Gnathifera</taxon>
        <taxon>Rotifera</taxon>
        <taxon>Eurotatoria</taxon>
        <taxon>Bdelloidea</taxon>
        <taxon>Philodinida</taxon>
        <taxon>Philodinidae</taxon>
        <taxon>Rotaria</taxon>
    </lineage>
</organism>
<evidence type="ECO:0000313" key="2">
    <source>
        <dbReference type="Proteomes" id="UP000676336"/>
    </source>
</evidence>
<gene>
    <name evidence="1" type="ORF">SMN809_LOCUS34937</name>
</gene>
<evidence type="ECO:0008006" key="3">
    <source>
        <dbReference type="Google" id="ProtNLM"/>
    </source>
</evidence>
<reference evidence="1" key="1">
    <citation type="submission" date="2021-02" db="EMBL/GenBank/DDBJ databases">
        <authorList>
            <person name="Nowell W R."/>
        </authorList>
    </citation>
    <scope>NUCLEOTIDE SEQUENCE</scope>
</reference>
<proteinExistence type="predicted"/>
<dbReference type="AlphaFoldDB" id="A0A8S2XJA8"/>
<evidence type="ECO:0000313" key="1">
    <source>
        <dbReference type="EMBL" id="CAF4501632.1"/>
    </source>
</evidence>
<sequence>MPNNMHDSAIMICYRECLSNLSKFNGGEEYKIFQFINNIERVEKTINANDDILHCMCTAKLDGEAKRWYEDNPSLIRWEQLKAALIERFTRPDSSSKLFEQLKERFRLAGTRDGGDSRNLQQNPSPHFNITSKLSSPIFIAIIDTGSAVAIINQRLLRNIHHKKFIHKQKLHKSANSTAINIIGEVQLEVKIHVATTPFIEAPDLHLPILLTHETTLPPYSEKLINVKTTSSMNGTTDVLFEPAQNLYSKQILLTNAILKMEDNKSQIMIINANDRQRTLSKNTKLGHISYQTELNNYCILPVLSEDENYQPTYSKSFNYKRNNTRKSGSCDPLFREKRKVQFTDFTCEPEQHLCYVCHEQFLSGNDLQQHLRQKCYPSIIREQIEQLTQ</sequence>
<dbReference type="Proteomes" id="UP000676336">
    <property type="component" value="Unassembled WGS sequence"/>
</dbReference>
<accession>A0A8S2XJA8</accession>
<protein>
    <recommendedName>
        <fullName evidence="3">Retrotransposon gag domain-containing protein</fullName>
    </recommendedName>
</protein>
<dbReference type="EMBL" id="CAJOBI010081852">
    <property type="protein sequence ID" value="CAF4501632.1"/>
    <property type="molecule type" value="Genomic_DNA"/>
</dbReference>
<dbReference type="CDD" id="cd00303">
    <property type="entry name" value="retropepsin_like"/>
    <property type="match status" value="1"/>
</dbReference>